<proteinExistence type="predicted"/>
<name>A0A7S0KBX4_9STRA</name>
<feature type="transmembrane region" description="Helical" evidence="2">
    <location>
        <begin position="233"/>
        <end position="252"/>
    </location>
</feature>
<evidence type="ECO:0000256" key="2">
    <source>
        <dbReference type="SAM" id="Phobius"/>
    </source>
</evidence>
<protein>
    <submittedName>
        <fullName evidence="3">Uncharacterized protein</fullName>
    </submittedName>
</protein>
<organism evidence="3">
    <name type="scientific">Leptocylindrus aporus</name>
    <dbReference type="NCBI Taxonomy" id="1398097"/>
    <lineage>
        <taxon>Eukaryota</taxon>
        <taxon>Sar</taxon>
        <taxon>Stramenopiles</taxon>
        <taxon>Ochrophyta</taxon>
        <taxon>Bacillariophyta</taxon>
        <taxon>Coscinodiscophyceae</taxon>
        <taxon>Chaetocerotophycidae</taxon>
        <taxon>Leptocylindrales</taxon>
        <taxon>Leptocylindraceae</taxon>
        <taxon>Leptocylindrus</taxon>
    </lineage>
</organism>
<evidence type="ECO:0000256" key="1">
    <source>
        <dbReference type="SAM" id="MobiDB-lite"/>
    </source>
</evidence>
<gene>
    <name evidence="3" type="ORF">LDAN0322_LOCUS1063</name>
</gene>
<accession>A0A7S0KBX4</accession>
<feature type="compositionally biased region" description="Basic and acidic residues" evidence="1">
    <location>
        <begin position="283"/>
        <end position="293"/>
    </location>
</feature>
<reference evidence="3" key="1">
    <citation type="submission" date="2021-01" db="EMBL/GenBank/DDBJ databases">
        <authorList>
            <person name="Corre E."/>
            <person name="Pelletier E."/>
            <person name="Niang G."/>
            <person name="Scheremetjew M."/>
            <person name="Finn R."/>
            <person name="Kale V."/>
            <person name="Holt S."/>
            <person name="Cochrane G."/>
            <person name="Meng A."/>
            <person name="Brown T."/>
            <person name="Cohen L."/>
        </authorList>
    </citation>
    <scope>NUCLEOTIDE SEQUENCE</scope>
    <source>
        <strain evidence="3">B651</strain>
    </source>
</reference>
<dbReference type="EMBL" id="HBEU01001596">
    <property type="protein sequence ID" value="CAD8574918.1"/>
    <property type="molecule type" value="Transcribed_RNA"/>
</dbReference>
<keyword evidence="2" id="KW-0812">Transmembrane</keyword>
<evidence type="ECO:0000313" key="3">
    <source>
        <dbReference type="EMBL" id="CAD8574918.1"/>
    </source>
</evidence>
<sequence>MLTYSIDSLREFFSKIRIMDILKKFLCLFYYCFLSIANGAVESEFKDDDVESSSNSGIERIIVVALTTFLFFVLVLYGASSAAGFVESLNPTGPEYENIQDVLNHNKSVCIHSSLKGIMERFYPTNIENFSYLNTSDVDRLLTVDSDVVPITSCDGLYPLYDEELFTQDVIVPVSQTLGGLGDELIDIMNTMIDKNLYRDLHDDRIGRLLDECQFEALGEPDGVVVQSFYSPFIFTMILAGIALIIGIRHFIRKERNRQKEAESEVEDSQTMRQDVAEPMGDCAKDELDSIGI</sequence>
<feature type="transmembrane region" description="Helical" evidence="2">
    <location>
        <begin position="61"/>
        <end position="79"/>
    </location>
</feature>
<dbReference type="AlphaFoldDB" id="A0A7S0KBX4"/>
<keyword evidence="2" id="KW-0472">Membrane</keyword>
<keyword evidence="2" id="KW-1133">Transmembrane helix</keyword>
<feature type="region of interest" description="Disordered" evidence="1">
    <location>
        <begin position="259"/>
        <end position="293"/>
    </location>
</feature>